<reference evidence="2" key="1">
    <citation type="submission" date="2003-08" db="EMBL/GenBank/DDBJ databases">
        <authorList>
            <person name="Birren B."/>
            <person name="Nusbaum C."/>
            <person name="Abebe A."/>
            <person name="Abouelleil A."/>
            <person name="Adekoya E."/>
            <person name="Ait-zahra M."/>
            <person name="Allen N."/>
            <person name="Allen T."/>
            <person name="An P."/>
            <person name="Anderson M."/>
            <person name="Anderson S."/>
            <person name="Arachchi H."/>
            <person name="Armbruster J."/>
            <person name="Bachantsang P."/>
            <person name="Baldwin J."/>
            <person name="Barry A."/>
            <person name="Bayul T."/>
            <person name="Blitshsteyn B."/>
            <person name="Bloom T."/>
            <person name="Blye J."/>
            <person name="Boguslavskiy L."/>
            <person name="Borowsky M."/>
            <person name="Boukhgalter B."/>
            <person name="Brunache A."/>
            <person name="Butler J."/>
            <person name="Calixte N."/>
            <person name="Calvo S."/>
            <person name="Camarata J."/>
            <person name="Campo K."/>
            <person name="Chang J."/>
            <person name="Cheshatsang Y."/>
            <person name="Citroen M."/>
            <person name="Collymore A."/>
            <person name="Considine T."/>
            <person name="Cook A."/>
            <person name="Cooke P."/>
            <person name="Corum B."/>
            <person name="Cuomo C."/>
            <person name="David R."/>
            <person name="Dawoe T."/>
            <person name="Degray S."/>
            <person name="Dodge S."/>
            <person name="Dooley K."/>
            <person name="Dorje P."/>
            <person name="Dorjee K."/>
            <person name="Dorris L."/>
            <person name="Duffey N."/>
            <person name="Dupes A."/>
            <person name="Elkins T."/>
            <person name="Engels R."/>
            <person name="Erickson J."/>
            <person name="Farina A."/>
            <person name="Faro S."/>
            <person name="Ferreira P."/>
            <person name="Fischer H."/>
            <person name="Fitzgerald M."/>
            <person name="Foley K."/>
            <person name="Gage D."/>
            <person name="Galagan J."/>
            <person name="Gearin G."/>
            <person name="Gnerre S."/>
            <person name="Gnirke A."/>
            <person name="Goyette A."/>
            <person name="Graham J."/>
            <person name="Grandbois E."/>
            <person name="Gyaltsen K."/>
            <person name="Hafez N."/>
            <person name="Hagopian D."/>
            <person name="Hagos B."/>
            <person name="Hall J."/>
            <person name="Hatcher B."/>
            <person name="Heller A."/>
            <person name="Higgins H."/>
            <person name="Honan T."/>
            <person name="Horn A."/>
            <person name="Houde N."/>
            <person name="Hughes L."/>
            <person name="Hulme W."/>
            <person name="Husby E."/>
            <person name="Iliev I."/>
            <person name="Jaffe D."/>
            <person name="Jones C."/>
            <person name="Kamal M."/>
            <person name="Kamat A."/>
            <person name="Kamvysselis M."/>
            <person name="Karlsson E."/>
            <person name="Kells C."/>
            <person name="Kieu A."/>
            <person name="Kisner P."/>
            <person name="Kodira C."/>
            <person name="Kulbokas E."/>
            <person name="Labutti K."/>
            <person name="Lama D."/>
            <person name="Landers T."/>
            <person name="Leger J."/>
            <person name="Levine S."/>
            <person name="Lewis D."/>
            <person name="Lewis T."/>
            <person name="Lindblad-toh K."/>
            <person name="Liu X."/>
            <person name="Lokyitsang T."/>
            <person name="Lokyitsang Y."/>
            <person name="Lucien O."/>
            <person name="Lui A."/>
            <person name="Ma L.J."/>
            <person name="Mabbitt R."/>
            <person name="Macdonald J."/>
            <person name="Maclean C."/>
            <person name="Major J."/>
            <person name="Manning J."/>
            <person name="Marabella R."/>
            <person name="Maru K."/>
            <person name="Matthews C."/>
            <person name="Mauceli E."/>
            <person name="Mccarthy M."/>
            <person name="Mcdonough S."/>
            <person name="Mcghee T."/>
            <person name="Meldrim J."/>
            <person name="Meneus L."/>
            <person name="Mesirov J."/>
            <person name="Mihalev A."/>
            <person name="Mihova T."/>
            <person name="Mikkelsen T."/>
            <person name="Mlenga V."/>
            <person name="Moru K."/>
            <person name="Mozes J."/>
            <person name="Mulrain L."/>
            <person name="Munson G."/>
            <person name="Naylor J."/>
            <person name="Newes C."/>
            <person name="Nguyen C."/>
            <person name="Nguyen N."/>
            <person name="Nguyen T."/>
            <person name="Nicol R."/>
            <person name="Nielsen C."/>
            <person name="Nizzari M."/>
            <person name="Norbu C."/>
            <person name="Norbu N."/>
            <person name="O'donnell P."/>
            <person name="Okoawo O."/>
            <person name="O'leary S."/>
            <person name="Omotosho B."/>
            <person name="O'neill K."/>
            <person name="Osman S."/>
            <person name="Parker S."/>
            <person name="Perrin D."/>
            <person name="Phunkhang P."/>
            <person name="Piqani B."/>
            <person name="Purcell S."/>
            <person name="Rachupka T."/>
            <person name="Ramasamy U."/>
            <person name="Rameau R."/>
            <person name="Ray V."/>
            <person name="Raymond C."/>
            <person name="Retta R."/>
            <person name="Richardson S."/>
            <person name="Rise C."/>
            <person name="Rodriguez J."/>
            <person name="Rogers J."/>
            <person name="Rogov P."/>
            <person name="Rutman M."/>
            <person name="Schupbach R."/>
            <person name="Seaman C."/>
            <person name="Settipalli S."/>
            <person name="Sharpe T."/>
            <person name="Sheridan J."/>
            <person name="Sherpa N."/>
            <person name="Shi J."/>
            <person name="Smirnov S."/>
            <person name="Smith C."/>
            <person name="Sougnez C."/>
            <person name="Spencer B."/>
            <person name="Stalker J."/>
            <person name="Stange-thomann N."/>
            <person name="Stavropoulos S."/>
            <person name="Stetson K."/>
            <person name="Stone C."/>
            <person name="Stone S."/>
            <person name="Stubbs M."/>
            <person name="Talamas J."/>
            <person name="Tchuinga P."/>
            <person name="Tenzing P."/>
            <person name="Tesfaye S."/>
            <person name="Theodore J."/>
            <person name="Thoulutsang Y."/>
            <person name="Topham K."/>
            <person name="Towey S."/>
            <person name="Tsamla T."/>
            <person name="Tsomo N."/>
            <person name="Vallee D."/>
            <person name="Vassiliev H."/>
            <person name="Venkataraman V."/>
            <person name="Vinson J."/>
            <person name="Vo A."/>
            <person name="Wade C."/>
            <person name="Wang S."/>
            <person name="Wangchuk T."/>
            <person name="Wangdi T."/>
            <person name="Whittaker C."/>
            <person name="Wilkinson J."/>
            <person name="Wu Y."/>
            <person name="Wyman D."/>
            <person name="Yadav S."/>
            <person name="Yang S."/>
            <person name="Yang X."/>
            <person name="Yeager S."/>
            <person name="Yee E."/>
            <person name="Young G."/>
            <person name="Zainoun J."/>
            <person name="Zembeck L."/>
            <person name="Zimmer A."/>
            <person name="Zody M."/>
            <person name="Lander E."/>
        </authorList>
    </citation>
    <scope>NUCLEOTIDE SEQUENCE [LARGE SCALE GENOMIC DNA]</scope>
</reference>
<evidence type="ECO:0000313" key="2">
    <source>
        <dbReference type="Proteomes" id="UP000007875"/>
    </source>
</evidence>
<proteinExistence type="predicted"/>
<dbReference type="InParanoid" id="H2Y6P1"/>
<name>H2Y6P1_CIOSA</name>
<dbReference type="Ensembl" id="ENSCSAVT00000001000.1">
    <property type="protein sequence ID" value="ENSCSAVP00000000989.1"/>
    <property type="gene ID" value="ENSCSAVG00000000557.1"/>
</dbReference>
<dbReference type="Proteomes" id="UP000007875">
    <property type="component" value="Unassembled WGS sequence"/>
</dbReference>
<reference evidence="1" key="3">
    <citation type="submission" date="2025-09" db="UniProtKB">
        <authorList>
            <consortium name="Ensembl"/>
        </authorList>
    </citation>
    <scope>IDENTIFICATION</scope>
</reference>
<dbReference type="HOGENOM" id="CLU_2621338_0_0_1"/>
<organism evidence="1 2">
    <name type="scientific">Ciona savignyi</name>
    <name type="common">Pacific transparent sea squirt</name>
    <dbReference type="NCBI Taxonomy" id="51511"/>
    <lineage>
        <taxon>Eukaryota</taxon>
        <taxon>Metazoa</taxon>
        <taxon>Chordata</taxon>
        <taxon>Tunicata</taxon>
        <taxon>Ascidiacea</taxon>
        <taxon>Phlebobranchia</taxon>
        <taxon>Cionidae</taxon>
        <taxon>Ciona</taxon>
    </lineage>
</organism>
<accession>H2Y6P1</accession>
<sequence>MPVAAGVTNELERCLPSNHDTVSGPLESTPSCSMAFNKNYSQTYEQYNQDPSALCYTRHSECVCVLCACYITIADMAS</sequence>
<evidence type="ECO:0000313" key="1">
    <source>
        <dbReference type="Ensembl" id="ENSCSAVP00000000989.1"/>
    </source>
</evidence>
<reference evidence="1" key="2">
    <citation type="submission" date="2025-08" db="UniProtKB">
        <authorList>
            <consortium name="Ensembl"/>
        </authorList>
    </citation>
    <scope>IDENTIFICATION</scope>
</reference>
<protein>
    <submittedName>
        <fullName evidence="1">Uncharacterized protein</fullName>
    </submittedName>
</protein>
<keyword evidence="2" id="KW-1185">Reference proteome</keyword>
<dbReference type="AlphaFoldDB" id="H2Y6P1"/>